<proteinExistence type="predicted"/>
<sequence length="104" mass="11777">MYGINAITVHLNADICTGWNKNNALMQYLAWTVLTKRNRSVKICFLPVGHTKFPPDWFFGLIKQHLRKTDVGCLEDVATVVNKSSHVNVYQLVETAEGQVIVVF</sequence>
<dbReference type="AlphaFoldDB" id="A0A1X7TL71"/>
<dbReference type="InterPro" id="IPR057191">
    <property type="entry name" value="DUF7869"/>
</dbReference>
<dbReference type="EnsemblMetazoa" id="Aqu2.1.15383_001">
    <property type="protein sequence ID" value="Aqu2.1.15383_001"/>
    <property type="gene ID" value="Aqu2.1.15383"/>
</dbReference>
<name>A0A1X7TL71_AMPQE</name>
<protein>
    <recommendedName>
        <fullName evidence="1">DUF7869 domain-containing protein</fullName>
    </recommendedName>
</protein>
<accession>A0A1X7TL71</accession>
<dbReference type="OMA" id="DICTGWN"/>
<dbReference type="PANTHER" id="PTHR34415:SF1">
    <property type="entry name" value="INTEGRASE CATALYTIC DOMAIN-CONTAINING PROTEIN"/>
    <property type="match status" value="1"/>
</dbReference>
<reference evidence="2" key="1">
    <citation type="submission" date="2017-05" db="UniProtKB">
        <authorList>
            <consortium name="EnsemblMetazoa"/>
        </authorList>
    </citation>
    <scope>IDENTIFICATION</scope>
</reference>
<feature type="domain" description="DUF7869" evidence="1">
    <location>
        <begin position="8"/>
        <end position="89"/>
    </location>
</feature>
<organism evidence="2">
    <name type="scientific">Amphimedon queenslandica</name>
    <name type="common">Sponge</name>
    <dbReference type="NCBI Taxonomy" id="400682"/>
    <lineage>
        <taxon>Eukaryota</taxon>
        <taxon>Metazoa</taxon>
        <taxon>Porifera</taxon>
        <taxon>Demospongiae</taxon>
        <taxon>Heteroscleromorpha</taxon>
        <taxon>Haplosclerida</taxon>
        <taxon>Niphatidae</taxon>
        <taxon>Amphimedon</taxon>
    </lineage>
</organism>
<dbReference type="PANTHER" id="PTHR34415">
    <property type="entry name" value="INTEGRASE CATALYTIC DOMAIN-CONTAINING PROTEIN"/>
    <property type="match status" value="1"/>
</dbReference>
<evidence type="ECO:0000313" key="2">
    <source>
        <dbReference type="EnsemblMetazoa" id="Aqu2.1.15383_001"/>
    </source>
</evidence>
<evidence type="ECO:0000259" key="1">
    <source>
        <dbReference type="Pfam" id="PF25273"/>
    </source>
</evidence>
<dbReference type="InParanoid" id="A0A1X7TL71"/>
<dbReference type="Pfam" id="PF25273">
    <property type="entry name" value="DUF7869"/>
    <property type="match status" value="1"/>
</dbReference>